<dbReference type="EMBL" id="CP066167">
    <property type="protein sequence ID" value="QQD19154.1"/>
    <property type="molecule type" value="Genomic_DNA"/>
</dbReference>
<organism evidence="2 3">
    <name type="scientific">Spongiibacter nanhainus</name>
    <dbReference type="NCBI Taxonomy" id="2794344"/>
    <lineage>
        <taxon>Bacteria</taxon>
        <taxon>Pseudomonadati</taxon>
        <taxon>Pseudomonadota</taxon>
        <taxon>Gammaproteobacteria</taxon>
        <taxon>Cellvibrionales</taxon>
        <taxon>Spongiibacteraceae</taxon>
        <taxon>Spongiibacter</taxon>
    </lineage>
</organism>
<protein>
    <submittedName>
        <fullName evidence="2">Nuclear transport factor 2 family protein</fullName>
    </submittedName>
</protein>
<evidence type="ECO:0000313" key="3">
    <source>
        <dbReference type="Proteomes" id="UP000596063"/>
    </source>
</evidence>
<dbReference type="InterPro" id="IPR037401">
    <property type="entry name" value="SnoaL-like"/>
</dbReference>
<dbReference type="KEGG" id="snan:I6N98_04675"/>
<dbReference type="Proteomes" id="UP000596063">
    <property type="component" value="Chromosome"/>
</dbReference>
<dbReference type="InterPro" id="IPR032710">
    <property type="entry name" value="NTF2-like_dom_sf"/>
</dbReference>
<evidence type="ECO:0000259" key="1">
    <source>
        <dbReference type="Pfam" id="PF13577"/>
    </source>
</evidence>
<name>A0A7T4R2J3_9GAMM</name>
<dbReference type="AlphaFoldDB" id="A0A7T4R2J3"/>
<proteinExistence type="predicted"/>
<sequence>MPTVFDAQQLARRYAQIVDNRDFDAMADIICDDFTQQGPQWHCSSAAEFIGMLRLLEDNYSATFHMVGNQLGQWQGEVYEGETYSIASHIYEQEGQGRKLDMAIRYQEQVVFRDGGYRYSRRDVQIVWASDQPLNR</sequence>
<gene>
    <name evidence="2" type="ORF">I6N98_04675</name>
</gene>
<dbReference type="RefSeq" id="WP_198570639.1">
    <property type="nucleotide sequence ID" value="NZ_CP066167.1"/>
</dbReference>
<dbReference type="SUPFAM" id="SSF54427">
    <property type="entry name" value="NTF2-like"/>
    <property type="match status" value="1"/>
</dbReference>
<dbReference type="Pfam" id="PF13577">
    <property type="entry name" value="SnoaL_4"/>
    <property type="match status" value="1"/>
</dbReference>
<evidence type="ECO:0000313" key="2">
    <source>
        <dbReference type="EMBL" id="QQD19154.1"/>
    </source>
</evidence>
<accession>A0A7T4R2J3</accession>
<keyword evidence="3" id="KW-1185">Reference proteome</keyword>
<feature type="domain" description="SnoaL-like" evidence="1">
    <location>
        <begin position="8"/>
        <end position="123"/>
    </location>
</feature>
<reference evidence="2 3" key="1">
    <citation type="submission" date="2020-12" db="EMBL/GenBank/DDBJ databases">
        <authorList>
            <person name="Shan Y."/>
        </authorList>
    </citation>
    <scope>NUCLEOTIDE SEQUENCE [LARGE SCALE GENOMIC DNA]</scope>
    <source>
        <strain evidence="3">csc3.9</strain>
    </source>
</reference>
<dbReference type="Gene3D" id="3.10.450.50">
    <property type="match status" value="1"/>
</dbReference>